<feature type="coiled-coil region" evidence="5">
    <location>
        <begin position="1014"/>
        <end position="1062"/>
    </location>
</feature>
<accession>A0AAW1LHC6</accession>
<dbReference type="PROSITE" id="PS51775">
    <property type="entry name" value="GTD_BINDING"/>
    <property type="match status" value="1"/>
</dbReference>
<evidence type="ECO:0000259" key="7">
    <source>
        <dbReference type="PROSITE" id="PS51775"/>
    </source>
</evidence>
<evidence type="ECO:0000256" key="1">
    <source>
        <dbReference type="ARBA" id="ARBA00004167"/>
    </source>
</evidence>
<dbReference type="EMBL" id="JBDFQZ010000004">
    <property type="protein sequence ID" value="KAK9732883.1"/>
    <property type="molecule type" value="Genomic_DNA"/>
</dbReference>
<dbReference type="GO" id="GO:0080115">
    <property type="term" value="F:myosin XI tail binding"/>
    <property type="evidence" value="ECO:0007669"/>
    <property type="project" value="UniProtKB-ARBA"/>
</dbReference>
<comment type="caution">
    <text evidence="8">The sequence shown here is derived from an EMBL/GenBank/DDBJ whole genome shotgun (WGS) entry which is preliminary data.</text>
</comment>
<dbReference type="Proteomes" id="UP001443914">
    <property type="component" value="Unassembled WGS sequence"/>
</dbReference>
<keyword evidence="3 6" id="KW-1133">Transmembrane helix</keyword>
<gene>
    <name evidence="8" type="ORF">RND81_04G029500</name>
</gene>
<feature type="coiled-coil region" evidence="5">
    <location>
        <begin position="802"/>
        <end position="896"/>
    </location>
</feature>
<evidence type="ECO:0000313" key="9">
    <source>
        <dbReference type="Proteomes" id="UP001443914"/>
    </source>
</evidence>
<keyword evidence="4 6" id="KW-0472">Membrane</keyword>
<dbReference type="PANTHER" id="PTHR31448">
    <property type="entry name" value="MYOSIN-BINDING PROTEIN 2"/>
    <property type="match status" value="1"/>
</dbReference>
<evidence type="ECO:0000256" key="5">
    <source>
        <dbReference type="SAM" id="Coils"/>
    </source>
</evidence>
<proteinExistence type="predicted"/>
<dbReference type="InterPro" id="IPR007656">
    <property type="entry name" value="GTD-bd"/>
</dbReference>
<protein>
    <recommendedName>
        <fullName evidence="7">GTD-binding domain-containing protein</fullName>
    </recommendedName>
</protein>
<dbReference type="EMBL" id="JBDFQZ010000004">
    <property type="protein sequence ID" value="KAK9732882.1"/>
    <property type="molecule type" value="Genomic_DNA"/>
</dbReference>
<dbReference type="AlphaFoldDB" id="A0AAW1LHC6"/>
<organism evidence="8 9">
    <name type="scientific">Saponaria officinalis</name>
    <name type="common">Common soapwort</name>
    <name type="synonym">Lychnis saponaria</name>
    <dbReference type="NCBI Taxonomy" id="3572"/>
    <lineage>
        <taxon>Eukaryota</taxon>
        <taxon>Viridiplantae</taxon>
        <taxon>Streptophyta</taxon>
        <taxon>Embryophyta</taxon>
        <taxon>Tracheophyta</taxon>
        <taxon>Spermatophyta</taxon>
        <taxon>Magnoliopsida</taxon>
        <taxon>eudicotyledons</taxon>
        <taxon>Gunneridae</taxon>
        <taxon>Pentapetalae</taxon>
        <taxon>Caryophyllales</taxon>
        <taxon>Caryophyllaceae</taxon>
        <taxon>Caryophylleae</taxon>
        <taxon>Saponaria</taxon>
    </lineage>
</organism>
<sequence>MGGRVASSLKSGKFCGSFTAVLASALLEWLLILMLIVYAIFGYLITRFARYCELPIPCLLCSRIDNILGGEKAGFYWDMLCGNHKLEISSLVYCHFHEKLVDVRGMCETCLFSFATKDKSNAETYRLLVGKLGEEDLSGIDDETLRDDDLTENLKHCCCCNELWNPRRQTLLPTMSNGNDISQVDAPLCRETSQDCGIFEKEAVETQVSSTVVHVREMTDDLSVPYGYTDLKITSDTESDIRDDSDHEAKNTQTSSTVIHVRETTEDPLVDIEFTELNISSDNELDVQASDIHDILEEVVEAQASSTVIHVRETTEDPLVHIEFTKLNISSDNELDIQASDIHDSLEEEREAQASSTVIHVRETTEDPLVHIEFTELNISSDNELDIQASDIHDSLEEVTEVQTSSTVIHVREKMEDPLIHFGFTELKTTSDTESDIQASDIHDRFEEEEHTTQASSTIIHVSEKTDNHLGYTDLKMTSDTDSDIQTSDIDEARALISDDPLRDLMLESTKVEVEPFISVSQDDSACKMPIDMDIISPEHSQTSSDLASADIIHAHYSPSVASTPAIGHGLEELNWQEIDHKPDVSASTELINLIDDISNPLESTETISDGLLSNTLNGGSVSPDSSKVDANEVTVQTSKCETTKYQELESLQTSSILNFPDIKSEHTDADLQMSNDLELSDAYKLAVSSRGRQTSEKLSEQLAGKNSSSMNLDLKLLLSQFSRGLNSPSTGILSPRVSRNLDELKTSDSSVSLTMKLLQKRASLERNDSRNSLDRNESGIESLDFSTVAEIEGETELDRLKRQLEHDRRFMIALLKELEEERNASASATNEAMAMITRLQEEKAALQMEALHHLRVMEEQAEYDMDALDKLNDLITEKEKEIQNLEAELDYYRLKYPDDLIEDDVRDLLSDASRDEKEKSASNESWFLTQEEREYLSKCLRNLEKKLGLFSDNVKSEGTNGEISFDLISHEVEPEVKIKSDEIVSKEFHRTLVGRSQSFKQSKSSGMHNDVETESIVNEISRLNKRLQVLEADCSFIERAINALNDGHEELIQEIASHLRELHKVGIRRYQTCFEERDVPPER</sequence>
<name>A0AAW1LHC6_SAPOF</name>
<evidence type="ECO:0000256" key="6">
    <source>
        <dbReference type="SAM" id="Phobius"/>
    </source>
</evidence>
<evidence type="ECO:0000256" key="2">
    <source>
        <dbReference type="ARBA" id="ARBA00022692"/>
    </source>
</evidence>
<evidence type="ECO:0000256" key="3">
    <source>
        <dbReference type="ARBA" id="ARBA00022989"/>
    </source>
</evidence>
<keyword evidence="5" id="KW-0175">Coiled coil</keyword>
<evidence type="ECO:0000256" key="4">
    <source>
        <dbReference type="ARBA" id="ARBA00023136"/>
    </source>
</evidence>
<dbReference type="GO" id="GO:0016020">
    <property type="term" value="C:membrane"/>
    <property type="evidence" value="ECO:0007669"/>
    <property type="project" value="UniProtKB-SubCell"/>
</dbReference>
<keyword evidence="9" id="KW-1185">Reference proteome</keyword>
<keyword evidence="2 6" id="KW-0812">Transmembrane</keyword>
<comment type="subcellular location">
    <subcellularLocation>
        <location evidence="1">Membrane</location>
        <topology evidence="1">Single-pass membrane protein</topology>
    </subcellularLocation>
</comment>
<evidence type="ECO:0000313" key="8">
    <source>
        <dbReference type="EMBL" id="KAK9732883.1"/>
    </source>
</evidence>
<dbReference type="Pfam" id="PF04576">
    <property type="entry name" value="Zein-binding"/>
    <property type="match status" value="1"/>
</dbReference>
<feature type="domain" description="GTD-binding" evidence="7">
    <location>
        <begin position="796"/>
        <end position="894"/>
    </location>
</feature>
<dbReference type="InterPro" id="IPR039306">
    <property type="entry name" value="MYOB"/>
</dbReference>
<reference evidence="8 9" key="1">
    <citation type="submission" date="2024-03" db="EMBL/GenBank/DDBJ databases">
        <title>WGS assembly of Saponaria officinalis var. Norfolk2.</title>
        <authorList>
            <person name="Jenkins J."/>
            <person name="Shu S."/>
            <person name="Grimwood J."/>
            <person name="Barry K."/>
            <person name="Goodstein D."/>
            <person name="Schmutz J."/>
            <person name="Leebens-Mack J."/>
            <person name="Osbourn A."/>
        </authorList>
    </citation>
    <scope>NUCLEOTIDE SEQUENCE [LARGE SCALE GENOMIC DNA]</scope>
    <source>
        <strain evidence="9">cv. Norfolk2</strain>
        <strain evidence="8">JIC</strain>
        <tissue evidence="8">Leaf</tissue>
    </source>
</reference>
<dbReference type="PANTHER" id="PTHR31448:SF32">
    <property type="entry name" value="MYOSIN-BINDING PROTEIN 1"/>
    <property type="match status" value="1"/>
</dbReference>
<feature type="transmembrane region" description="Helical" evidence="6">
    <location>
        <begin position="21"/>
        <end position="45"/>
    </location>
</feature>